<dbReference type="HOGENOM" id="CLU_1188207_0_0_14"/>
<dbReference type="PATRIC" id="fig|1116213.3.peg.135"/>
<evidence type="ECO:0000313" key="1">
    <source>
        <dbReference type="EMBL" id="CCE66643.1"/>
    </source>
</evidence>
<organism evidence="1">
    <name type="scientific">Candidatus Mycoplasma haematominutum 'Birmingham 1'</name>
    <dbReference type="NCBI Taxonomy" id="1116213"/>
    <lineage>
        <taxon>Bacteria</taxon>
        <taxon>Bacillati</taxon>
        <taxon>Mycoplasmatota</taxon>
        <taxon>Mollicutes</taxon>
        <taxon>Mycoplasmataceae</taxon>
        <taxon>Mycoplasma</taxon>
    </lineage>
</organism>
<proteinExistence type="predicted"/>
<dbReference type="EMBL" id="HE613254">
    <property type="protein sequence ID" value="CCE66643.1"/>
    <property type="molecule type" value="Genomic_DNA"/>
</dbReference>
<dbReference type="KEGG" id="mhb:MHM_01250"/>
<reference evidence="1" key="1">
    <citation type="submission" date="2011-11" db="EMBL/GenBank/DDBJ databases">
        <title>Complete genome sequence of Candidatus Mycoplasma haemominutum.</title>
        <authorList>
            <person name="Barker E.N."/>
            <person name="Darby A.C."/>
            <person name="Helps C.R."/>
            <person name="Peters I.R."/>
            <person name="Hughes M.A."/>
            <person name="Radford A.D."/>
            <person name="Novacco M."/>
            <person name="Boretti F."/>
            <person name="Hofmann-Lehmann R."/>
            <person name="Tasker S."/>
        </authorList>
    </citation>
    <scope>NUCLEOTIDE SEQUENCE</scope>
    <source>
        <strain evidence="1">Birmingham 1</strain>
    </source>
</reference>
<sequence>MALIPMTRPQLALACATGTSCLIGAPTAIYFNSTDTQEKDGETRELSELYSEKHTPQQITMEFSDEISQRNSETGEKNNANLEEVWAEINRAYIEKQSEVQRKERGLNWKEEFKAIWEKEQNTGTLRLVSQEWKDCKAIGGQDAYCGFLSFERGDAKYRLKVDRYSTSGKEWEATLIKEVGTKIKWYDGIGKNWRTENHSINKFGGANTMANNWWVKITGTSITK</sequence>
<dbReference type="RefSeq" id="WP_015511508.1">
    <property type="nucleotide sequence ID" value="NC_021007.1"/>
</dbReference>
<name>G8C2U5_9MOLU</name>
<protein>
    <submittedName>
        <fullName evidence="1">Uncharacterized protein</fullName>
    </submittedName>
</protein>
<dbReference type="AlphaFoldDB" id="G8C2U5"/>
<accession>G8C2U5</accession>
<reference evidence="1" key="2">
    <citation type="submission" date="2011-11" db="EMBL/GenBank/DDBJ databases">
        <authorList>
            <person name="Barker E."/>
        </authorList>
    </citation>
    <scope>NUCLEOTIDE SEQUENCE</scope>
    <source>
        <strain evidence="1">Birmingham 1</strain>
    </source>
</reference>
<gene>
    <name evidence="1" type="ORF">MHM_01250</name>
</gene>